<dbReference type="AlphaFoldDB" id="A0A9P4K2U5"/>
<protein>
    <submittedName>
        <fullName evidence="1">Uncharacterized protein</fullName>
    </submittedName>
</protein>
<evidence type="ECO:0000313" key="1">
    <source>
        <dbReference type="EMBL" id="KAF2258454.1"/>
    </source>
</evidence>
<reference evidence="2" key="1">
    <citation type="journal article" date="2020" name="Stud. Mycol.">
        <title>101 Dothideomycetes genomes: A test case for predicting lifestyles and emergence of pathogens.</title>
        <authorList>
            <person name="Haridas S."/>
            <person name="Albert R."/>
            <person name="Binder M."/>
            <person name="Bloem J."/>
            <person name="LaButti K."/>
            <person name="Salamov A."/>
            <person name="Andreopoulos B."/>
            <person name="Baker S."/>
            <person name="Barry K."/>
            <person name="Bills G."/>
            <person name="Bluhm B."/>
            <person name="Cannon C."/>
            <person name="Castanera R."/>
            <person name="Culley D."/>
            <person name="Daum C."/>
            <person name="Ezra D."/>
            <person name="Gonzalez J."/>
            <person name="Henrissat B."/>
            <person name="Kuo A."/>
            <person name="Liang C."/>
            <person name="Lipzen A."/>
            <person name="Lutzoni F."/>
            <person name="Magnuson J."/>
            <person name="Mondo S."/>
            <person name="Nolan M."/>
            <person name="Ohm R."/>
            <person name="Pangilinan J."/>
            <person name="Park H.-J."/>
            <person name="Ramirez L."/>
            <person name="Alfaro M."/>
            <person name="Sun H."/>
            <person name="Tritt A."/>
            <person name="Yoshinaga Y."/>
            <person name="Zwiers L.-H."/>
            <person name="Turgeon B."/>
            <person name="Goodwin S."/>
            <person name="Spatafora J."/>
            <person name="Crous P."/>
            <person name="Grigoriev I."/>
        </authorList>
    </citation>
    <scope>NUCLEOTIDE SEQUENCE [LARGE SCALE GENOMIC DNA]</scope>
    <source>
        <strain evidence="2">CBS 304.66</strain>
    </source>
</reference>
<sequence>MPGRRQRYRPVREAGVRGLFPLAPDISPRGRKNWRVFLCVNGMDSGCLASVKLPSRHCGERGILRQVSVAVIAAVIHYSTCDVSAVRRSPPSLILVIPPKSSAANVMVRESESSICGLGLGSSQTFVGWTKPQLATQQDALLASICILRR</sequence>
<comment type="caution">
    <text evidence="1">The sequence shown here is derived from an EMBL/GenBank/DDBJ whole genome shotgun (WGS) entry which is preliminary data.</text>
</comment>
<dbReference type="EMBL" id="ML986764">
    <property type="protein sequence ID" value="KAF2258454.1"/>
    <property type="molecule type" value="Genomic_DNA"/>
</dbReference>
<proteinExistence type="predicted"/>
<organism evidence="1 2">
    <name type="scientific">Lojkania enalia</name>
    <dbReference type="NCBI Taxonomy" id="147567"/>
    <lineage>
        <taxon>Eukaryota</taxon>
        <taxon>Fungi</taxon>
        <taxon>Dikarya</taxon>
        <taxon>Ascomycota</taxon>
        <taxon>Pezizomycotina</taxon>
        <taxon>Dothideomycetes</taxon>
        <taxon>Pleosporomycetidae</taxon>
        <taxon>Pleosporales</taxon>
        <taxon>Pleosporales incertae sedis</taxon>
        <taxon>Lojkania</taxon>
    </lineage>
</organism>
<gene>
    <name evidence="1" type="ORF">CC78DRAFT_587145</name>
</gene>
<keyword evidence="2" id="KW-1185">Reference proteome</keyword>
<accession>A0A9P4K2U5</accession>
<name>A0A9P4K2U5_9PLEO</name>
<evidence type="ECO:0000313" key="2">
    <source>
        <dbReference type="Proteomes" id="UP000800093"/>
    </source>
</evidence>
<dbReference type="Proteomes" id="UP000800093">
    <property type="component" value="Unassembled WGS sequence"/>
</dbReference>